<accession>A0AAV1M9W2</accession>
<proteinExistence type="predicted"/>
<reference evidence="2 3" key="1">
    <citation type="submission" date="2023-11" db="EMBL/GenBank/DDBJ databases">
        <authorList>
            <person name="Hedman E."/>
            <person name="Englund M."/>
            <person name="Stromberg M."/>
            <person name="Nyberg Akerstrom W."/>
            <person name="Nylinder S."/>
            <person name="Jareborg N."/>
            <person name="Kallberg Y."/>
            <person name="Kronander E."/>
        </authorList>
    </citation>
    <scope>NUCLEOTIDE SEQUENCE [LARGE SCALE GENOMIC DNA]</scope>
</reference>
<feature type="domain" description="DUF5641" evidence="1">
    <location>
        <begin position="1"/>
        <end position="52"/>
    </location>
</feature>
<dbReference type="EMBL" id="CAVLGL010000159">
    <property type="protein sequence ID" value="CAK1604481.1"/>
    <property type="molecule type" value="Genomic_DNA"/>
</dbReference>
<evidence type="ECO:0000259" key="1">
    <source>
        <dbReference type="Pfam" id="PF18701"/>
    </source>
</evidence>
<keyword evidence="3" id="KW-1185">Reference proteome</keyword>
<gene>
    <name evidence="2" type="ORF">PARMNEM_LOCUS22693</name>
</gene>
<evidence type="ECO:0000313" key="3">
    <source>
        <dbReference type="Proteomes" id="UP001314205"/>
    </source>
</evidence>
<name>A0AAV1M9W2_9NEOP</name>
<organism evidence="2 3">
    <name type="scientific">Parnassius mnemosyne</name>
    <name type="common">clouded apollo</name>
    <dbReference type="NCBI Taxonomy" id="213953"/>
    <lineage>
        <taxon>Eukaryota</taxon>
        <taxon>Metazoa</taxon>
        <taxon>Ecdysozoa</taxon>
        <taxon>Arthropoda</taxon>
        <taxon>Hexapoda</taxon>
        <taxon>Insecta</taxon>
        <taxon>Pterygota</taxon>
        <taxon>Neoptera</taxon>
        <taxon>Endopterygota</taxon>
        <taxon>Lepidoptera</taxon>
        <taxon>Glossata</taxon>
        <taxon>Ditrysia</taxon>
        <taxon>Papilionoidea</taxon>
        <taxon>Papilionidae</taxon>
        <taxon>Parnassiinae</taxon>
        <taxon>Parnassini</taxon>
        <taxon>Parnassius</taxon>
        <taxon>Driopa</taxon>
    </lineage>
</organism>
<protein>
    <recommendedName>
        <fullName evidence="1">DUF5641 domain-containing protein</fullName>
    </recommendedName>
</protein>
<dbReference type="Pfam" id="PF18701">
    <property type="entry name" value="DUF5641"/>
    <property type="match status" value="1"/>
</dbReference>
<dbReference type="AlphaFoldDB" id="A0AAV1M9W2"/>
<sequence>MVLMKENNLPPLLWLLERVTKLIQGKDGVAGVAEVKTKKGHLLRAYNRLVTLPVEADWTTSKPGSILRFIVNRNATVTNSRGQSKNLN</sequence>
<evidence type="ECO:0000313" key="2">
    <source>
        <dbReference type="EMBL" id="CAK1604481.1"/>
    </source>
</evidence>
<comment type="caution">
    <text evidence="2">The sequence shown here is derived from an EMBL/GenBank/DDBJ whole genome shotgun (WGS) entry which is preliminary data.</text>
</comment>
<dbReference type="InterPro" id="IPR040676">
    <property type="entry name" value="DUF5641"/>
</dbReference>
<dbReference type="Proteomes" id="UP001314205">
    <property type="component" value="Unassembled WGS sequence"/>
</dbReference>